<protein>
    <submittedName>
        <fullName evidence="1">Uncharacterized protein</fullName>
    </submittedName>
</protein>
<reference evidence="1" key="1">
    <citation type="submission" date="2014-11" db="EMBL/GenBank/DDBJ databases">
        <authorList>
            <person name="Amaro Gonzalez C."/>
        </authorList>
    </citation>
    <scope>NUCLEOTIDE SEQUENCE</scope>
</reference>
<evidence type="ECO:0000313" key="1">
    <source>
        <dbReference type="EMBL" id="JAH86808.1"/>
    </source>
</evidence>
<sequence>MAVRHPFVVIAVIADGAAPLWLTRQSVGLNEISLRGKFSG</sequence>
<proteinExistence type="predicted"/>
<dbReference type="AlphaFoldDB" id="A0A0E9WBF9"/>
<name>A0A0E9WBF9_ANGAN</name>
<reference evidence="1" key="2">
    <citation type="journal article" date="2015" name="Fish Shellfish Immunol.">
        <title>Early steps in the European eel (Anguilla anguilla)-Vibrio vulnificus interaction in the gills: Role of the RtxA13 toxin.</title>
        <authorList>
            <person name="Callol A."/>
            <person name="Pajuelo D."/>
            <person name="Ebbesson L."/>
            <person name="Teles M."/>
            <person name="MacKenzie S."/>
            <person name="Amaro C."/>
        </authorList>
    </citation>
    <scope>NUCLEOTIDE SEQUENCE</scope>
</reference>
<organism evidence="1">
    <name type="scientific">Anguilla anguilla</name>
    <name type="common">European freshwater eel</name>
    <name type="synonym">Muraena anguilla</name>
    <dbReference type="NCBI Taxonomy" id="7936"/>
    <lineage>
        <taxon>Eukaryota</taxon>
        <taxon>Metazoa</taxon>
        <taxon>Chordata</taxon>
        <taxon>Craniata</taxon>
        <taxon>Vertebrata</taxon>
        <taxon>Euteleostomi</taxon>
        <taxon>Actinopterygii</taxon>
        <taxon>Neopterygii</taxon>
        <taxon>Teleostei</taxon>
        <taxon>Anguilliformes</taxon>
        <taxon>Anguillidae</taxon>
        <taxon>Anguilla</taxon>
    </lineage>
</organism>
<dbReference type="EMBL" id="GBXM01021769">
    <property type="protein sequence ID" value="JAH86808.1"/>
    <property type="molecule type" value="Transcribed_RNA"/>
</dbReference>
<accession>A0A0E9WBF9</accession>